<reference evidence="1 2" key="1">
    <citation type="submission" date="2020-09" db="EMBL/GenBank/DDBJ databases">
        <title>Sinomicrobium weinanense sp. nov., a halophilic bacteria isolated from saline-alkali soil.</title>
        <authorList>
            <person name="Wu P."/>
            <person name="Ren H."/>
            <person name="Mei Y."/>
            <person name="Liang Y."/>
            <person name="Chen Z."/>
        </authorList>
    </citation>
    <scope>NUCLEOTIDE SEQUENCE [LARGE SCALE GENOMIC DNA]</scope>
    <source>
        <strain evidence="1 2">FJxs</strain>
    </source>
</reference>
<comment type="caution">
    <text evidence="1">The sequence shown here is derived from an EMBL/GenBank/DDBJ whole genome shotgun (WGS) entry which is preliminary data.</text>
</comment>
<accession>A0A926JRW3</accession>
<organism evidence="1 2">
    <name type="scientific">Sinomicrobium weinanense</name>
    <dbReference type="NCBI Taxonomy" id="2842200"/>
    <lineage>
        <taxon>Bacteria</taxon>
        <taxon>Pseudomonadati</taxon>
        <taxon>Bacteroidota</taxon>
        <taxon>Flavobacteriia</taxon>
        <taxon>Flavobacteriales</taxon>
        <taxon>Flavobacteriaceae</taxon>
        <taxon>Sinomicrobium</taxon>
    </lineage>
</organism>
<dbReference type="RefSeq" id="WP_187965393.1">
    <property type="nucleotide sequence ID" value="NZ_JACVDC010000023.1"/>
</dbReference>
<proteinExistence type="predicted"/>
<keyword evidence="2" id="KW-1185">Reference proteome</keyword>
<dbReference type="EMBL" id="JACVDC010000023">
    <property type="protein sequence ID" value="MBC9796246.1"/>
    <property type="molecule type" value="Genomic_DNA"/>
</dbReference>
<evidence type="ECO:0000313" key="2">
    <source>
        <dbReference type="Proteomes" id="UP000653730"/>
    </source>
</evidence>
<dbReference type="Proteomes" id="UP000653730">
    <property type="component" value="Unassembled WGS sequence"/>
</dbReference>
<gene>
    <name evidence="1" type="ORF">IBL28_09720</name>
</gene>
<name>A0A926JRW3_9FLAO</name>
<dbReference type="AlphaFoldDB" id="A0A926JRW3"/>
<evidence type="ECO:0000313" key="1">
    <source>
        <dbReference type="EMBL" id="MBC9796246.1"/>
    </source>
</evidence>
<sequence length="137" mass="16138">MENHFTLSDFEFEQQFESGTLSPELFNHEAHLRLAWIHIDKYGIDKAIDNLCFQLLNYVTKLGAAHKFNKTLTVAAVKAVYHFMLRSESGTFRAFIREFPRLKYNFKDLMSCHYGVDIYNSPWAKKHFLEPDLLPFD</sequence>
<protein>
    <submittedName>
        <fullName evidence="1">Uncharacterized protein</fullName>
    </submittedName>
</protein>